<protein>
    <submittedName>
        <fullName evidence="1">Uncharacterized protein</fullName>
    </submittedName>
</protein>
<reference evidence="1 2" key="1">
    <citation type="journal article" date="2019" name="Nat. Ecol. Evol.">
        <title>Megaphylogeny resolves global patterns of mushroom evolution.</title>
        <authorList>
            <person name="Varga T."/>
            <person name="Krizsan K."/>
            <person name="Foldi C."/>
            <person name="Dima B."/>
            <person name="Sanchez-Garcia M."/>
            <person name="Sanchez-Ramirez S."/>
            <person name="Szollosi G.J."/>
            <person name="Szarkandi J.G."/>
            <person name="Papp V."/>
            <person name="Albert L."/>
            <person name="Andreopoulos W."/>
            <person name="Angelini C."/>
            <person name="Antonin V."/>
            <person name="Barry K.W."/>
            <person name="Bougher N.L."/>
            <person name="Buchanan P."/>
            <person name="Buyck B."/>
            <person name="Bense V."/>
            <person name="Catcheside P."/>
            <person name="Chovatia M."/>
            <person name="Cooper J."/>
            <person name="Damon W."/>
            <person name="Desjardin D."/>
            <person name="Finy P."/>
            <person name="Geml J."/>
            <person name="Haridas S."/>
            <person name="Hughes K."/>
            <person name="Justo A."/>
            <person name="Karasinski D."/>
            <person name="Kautmanova I."/>
            <person name="Kiss B."/>
            <person name="Kocsube S."/>
            <person name="Kotiranta H."/>
            <person name="LaButti K.M."/>
            <person name="Lechner B.E."/>
            <person name="Liimatainen K."/>
            <person name="Lipzen A."/>
            <person name="Lukacs Z."/>
            <person name="Mihaltcheva S."/>
            <person name="Morgado L.N."/>
            <person name="Niskanen T."/>
            <person name="Noordeloos M.E."/>
            <person name="Ohm R.A."/>
            <person name="Ortiz-Santana B."/>
            <person name="Ovrebo C."/>
            <person name="Racz N."/>
            <person name="Riley R."/>
            <person name="Savchenko A."/>
            <person name="Shiryaev A."/>
            <person name="Soop K."/>
            <person name="Spirin V."/>
            <person name="Szebenyi C."/>
            <person name="Tomsovsky M."/>
            <person name="Tulloss R.E."/>
            <person name="Uehling J."/>
            <person name="Grigoriev I.V."/>
            <person name="Vagvolgyi C."/>
            <person name="Papp T."/>
            <person name="Martin F.M."/>
            <person name="Miettinen O."/>
            <person name="Hibbett D.S."/>
            <person name="Nagy L.G."/>
        </authorList>
    </citation>
    <scope>NUCLEOTIDE SEQUENCE [LARGE SCALE GENOMIC DNA]</scope>
    <source>
        <strain evidence="1 2">FP101781</strain>
    </source>
</reference>
<accession>A0A4Y7SKH8</accession>
<keyword evidence="2" id="KW-1185">Reference proteome</keyword>
<dbReference type="Proteomes" id="UP000298030">
    <property type="component" value="Unassembled WGS sequence"/>
</dbReference>
<dbReference type="EMBL" id="QPFP01000093">
    <property type="protein sequence ID" value="TEB22315.1"/>
    <property type="molecule type" value="Genomic_DNA"/>
</dbReference>
<gene>
    <name evidence="1" type="ORF">FA13DRAFT_1517815</name>
</gene>
<sequence>MKSLPFSCEFPVASDSEIRVQLGDRSFPSLASVHSRRLSLAVWLPSHPFFFSCSRHPIIPGAHPLPLRSFRFDRAASAVAVRSMRRPSTREFGGYGAPFTLSSQQMTGDG</sequence>
<evidence type="ECO:0000313" key="1">
    <source>
        <dbReference type="EMBL" id="TEB22315.1"/>
    </source>
</evidence>
<evidence type="ECO:0000313" key="2">
    <source>
        <dbReference type="Proteomes" id="UP000298030"/>
    </source>
</evidence>
<name>A0A4Y7SKH8_COPMI</name>
<dbReference type="AlphaFoldDB" id="A0A4Y7SKH8"/>
<proteinExistence type="predicted"/>
<organism evidence="1 2">
    <name type="scientific">Coprinellus micaceus</name>
    <name type="common">Glistening ink-cap mushroom</name>
    <name type="synonym">Coprinus micaceus</name>
    <dbReference type="NCBI Taxonomy" id="71717"/>
    <lineage>
        <taxon>Eukaryota</taxon>
        <taxon>Fungi</taxon>
        <taxon>Dikarya</taxon>
        <taxon>Basidiomycota</taxon>
        <taxon>Agaricomycotina</taxon>
        <taxon>Agaricomycetes</taxon>
        <taxon>Agaricomycetidae</taxon>
        <taxon>Agaricales</taxon>
        <taxon>Agaricineae</taxon>
        <taxon>Psathyrellaceae</taxon>
        <taxon>Coprinellus</taxon>
    </lineage>
</organism>
<comment type="caution">
    <text evidence="1">The sequence shown here is derived from an EMBL/GenBank/DDBJ whole genome shotgun (WGS) entry which is preliminary data.</text>
</comment>